<dbReference type="Gene3D" id="3.80.10.10">
    <property type="entry name" value="Ribonuclease Inhibitor"/>
    <property type="match status" value="1"/>
</dbReference>
<reference evidence="1 2" key="1">
    <citation type="submission" date="2016-07" db="EMBL/GenBank/DDBJ databases">
        <title>Draft genome of the white-rot fungus Obba rivulosa 3A-2.</title>
        <authorList>
            <consortium name="DOE Joint Genome Institute"/>
            <person name="Miettinen O."/>
            <person name="Riley R."/>
            <person name="Acob R."/>
            <person name="Barry K."/>
            <person name="Cullen D."/>
            <person name="De Vries R."/>
            <person name="Hainaut M."/>
            <person name="Hatakka A."/>
            <person name="Henrissat B."/>
            <person name="Hilden K."/>
            <person name="Kuo R."/>
            <person name="Labutti K."/>
            <person name="Lipzen A."/>
            <person name="Makela M.R."/>
            <person name="Sandor L."/>
            <person name="Spatafora J.W."/>
            <person name="Grigoriev I.V."/>
            <person name="Hibbett D.S."/>
        </authorList>
    </citation>
    <scope>NUCLEOTIDE SEQUENCE [LARGE SCALE GENOMIC DNA]</scope>
    <source>
        <strain evidence="1 2">3A-2</strain>
    </source>
</reference>
<keyword evidence="2" id="KW-1185">Reference proteome</keyword>
<dbReference type="OrthoDB" id="2522283at2759"/>
<proteinExistence type="predicted"/>
<dbReference type="Proteomes" id="UP000250043">
    <property type="component" value="Unassembled WGS sequence"/>
</dbReference>
<evidence type="ECO:0000313" key="1">
    <source>
        <dbReference type="EMBL" id="OCH88778.1"/>
    </source>
</evidence>
<gene>
    <name evidence="1" type="ORF">OBBRIDRAFT_757656</name>
</gene>
<evidence type="ECO:0000313" key="2">
    <source>
        <dbReference type="Proteomes" id="UP000250043"/>
    </source>
</evidence>
<dbReference type="InterPro" id="IPR032675">
    <property type="entry name" value="LRR_dom_sf"/>
</dbReference>
<accession>A0A8E2AR03</accession>
<name>A0A8E2AR03_9APHY</name>
<dbReference type="SUPFAM" id="SSF52047">
    <property type="entry name" value="RNI-like"/>
    <property type="match status" value="1"/>
</dbReference>
<protein>
    <recommendedName>
        <fullName evidence="3">F-box domain-containing protein</fullName>
    </recommendedName>
</protein>
<dbReference type="EMBL" id="KV722444">
    <property type="protein sequence ID" value="OCH88778.1"/>
    <property type="molecule type" value="Genomic_DNA"/>
</dbReference>
<evidence type="ECO:0008006" key="3">
    <source>
        <dbReference type="Google" id="ProtNLM"/>
    </source>
</evidence>
<sequence>MGFLSFLYSSQPAENVAELDLTTMYPPRDLLRPQPKVASYARVPLEIVMNILETAYYNDALEPDVKLLTSCALVCKDWTYVAQKLLFRHITLRSQPAYIAFQEAVDRSTPRGRMLGDAVVRMRVVLDHNQPYRLAQRSFARAVTLCPNLYELNVALYGEGAPGQDVVGSPDAARMQRYAPAFDDRTLSLLRSGPRISALQFSNWSDNCTSLSQLLDIWPCLKSLVISGTTPQLPSESLGPFPCALEELRMNFQTSPSVDFLQWLLHNSASTLRVLEFERDPSPELLDFVTSEYGSSLQSLALPTCNSFESVKAVHVCSALREFKMEGAWAMPAMYKALPFSLEHLAIGIDADTPLQHVVQAIRRSDMLSTVTVHVWHGGERHPQMAALKIACALQGVDLRVTRDVREFRSLTRGDPVPTDSYPRPRTLENLKYMHSSTLSTPISI</sequence>
<dbReference type="AlphaFoldDB" id="A0A8E2AR03"/>
<organism evidence="1 2">
    <name type="scientific">Obba rivulosa</name>
    <dbReference type="NCBI Taxonomy" id="1052685"/>
    <lineage>
        <taxon>Eukaryota</taxon>
        <taxon>Fungi</taxon>
        <taxon>Dikarya</taxon>
        <taxon>Basidiomycota</taxon>
        <taxon>Agaricomycotina</taxon>
        <taxon>Agaricomycetes</taxon>
        <taxon>Polyporales</taxon>
        <taxon>Gelatoporiaceae</taxon>
        <taxon>Obba</taxon>
    </lineage>
</organism>